<sequence>MTGDRLALAPRPSLAERLGLGRREVRGAFRGTRERAEPGTRVAVIGGGIAGTSAACVLAERGVEVVLVEKEPFLGGRLAAWSERLPDGQHFMMERAFPAFHRHYYNLRAILRRIDPELASLEALPDYPILGPDGTTDSFAGLPTTAPLNLISLFRRTPWLTLNDLRKIDGESFRAMLTFDPIRSYGELDDRSARDWLDRLALPPRAREMLFRVFSRSVFNREEAISAAEMISRLHFYFLGNPEGLRFDVLEEPTSDVLWKPMERYLARHGVELRMGVSATKIERDKIGATRVHLEDGSIIACDGAVLATCVPALRELVARSPDLHESAEFARSIDSLTTSAPFAVLRLFLDRPASPDRLPHVNVAGLGALDQITIFDRFEGESRRWARRHGGTVIQLQAVALAEGREERAVRNEMVSTLRAVYAELSDANVLHEVMMVRQDQPGFAPGSHATRPRVVTPYGNLVLAGDYVKLPFPTALMERAAASGLLAANQLLDRWDVRGEPVWSIPPRGFIASMRFAGSPGAT</sequence>
<dbReference type="Pfam" id="PF01593">
    <property type="entry name" value="Amino_oxidase"/>
    <property type="match status" value="1"/>
</dbReference>
<accession>A0A0F6WA97</accession>
<dbReference type="EMBL" id="CP011125">
    <property type="protein sequence ID" value="AKF11431.1"/>
    <property type="molecule type" value="Genomic_DNA"/>
</dbReference>
<evidence type="ECO:0000259" key="1">
    <source>
        <dbReference type="Pfam" id="PF01593"/>
    </source>
</evidence>
<organism evidence="2 3">
    <name type="scientific">Sandaracinus amylolyticus</name>
    <dbReference type="NCBI Taxonomy" id="927083"/>
    <lineage>
        <taxon>Bacteria</taxon>
        <taxon>Pseudomonadati</taxon>
        <taxon>Myxococcota</taxon>
        <taxon>Polyangia</taxon>
        <taxon>Polyangiales</taxon>
        <taxon>Sandaracinaceae</taxon>
        <taxon>Sandaracinus</taxon>
    </lineage>
</organism>
<dbReference type="InterPro" id="IPR036188">
    <property type="entry name" value="FAD/NAD-bd_sf"/>
</dbReference>
<dbReference type="AlphaFoldDB" id="A0A0F6WA97"/>
<reference evidence="2 3" key="1">
    <citation type="submission" date="2015-03" db="EMBL/GenBank/DDBJ databases">
        <title>Genome assembly of Sandaracinus amylolyticus DSM 53668.</title>
        <authorList>
            <person name="Sharma G."/>
            <person name="Subramanian S."/>
        </authorList>
    </citation>
    <scope>NUCLEOTIDE SEQUENCE [LARGE SCALE GENOMIC DNA]</scope>
    <source>
        <strain evidence="2 3">DSM 53668</strain>
    </source>
</reference>
<keyword evidence="3" id="KW-1185">Reference proteome</keyword>
<protein>
    <submittedName>
        <fullName evidence="2">Phi-Carotenoid synthase</fullName>
    </submittedName>
</protein>
<evidence type="ECO:0000313" key="2">
    <source>
        <dbReference type="EMBL" id="AKF11431.1"/>
    </source>
</evidence>
<name>A0A0F6WA97_9BACT</name>
<dbReference type="PANTHER" id="PTHR42923:SF43">
    <property type="entry name" value="AMINE OXIDASE"/>
    <property type="match status" value="1"/>
</dbReference>
<feature type="domain" description="Amine oxidase" evidence="1">
    <location>
        <begin position="49"/>
        <end position="494"/>
    </location>
</feature>
<dbReference type="InterPro" id="IPR002937">
    <property type="entry name" value="Amino_oxidase"/>
</dbReference>
<proteinExistence type="predicted"/>
<dbReference type="Proteomes" id="UP000034883">
    <property type="component" value="Chromosome"/>
</dbReference>
<dbReference type="Gene3D" id="3.50.50.60">
    <property type="entry name" value="FAD/NAD(P)-binding domain"/>
    <property type="match status" value="1"/>
</dbReference>
<gene>
    <name evidence="2" type="ORF">DB32_008580</name>
</gene>
<dbReference type="InterPro" id="IPR050464">
    <property type="entry name" value="Zeta_carotene_desat/Oxidored"/>
</dbReference>
<dbReference type="KEGG" id="samy:DB32_008580"/>
<evidence type="ECO:0000313" key="3">
    <source>
        <dbReference type="Proteomes" id="UP000034883"/>
    </source>
</evidence>
<dbReference type="PANTHER" id="PTHR42923">
    <property type="entry name" value="PROTOPORPHYRINOGEN OXIDASE"/>
    <property type="match status" value="1"/>
</dbReference>
<dbReference type="GO" id="GO:0016491">
    <property type="term" value="F:oxidoreductase activity"/>
    <property type="evidence" value="ECO:0007669"/>
    <property type="project" value="InterPro"/>
</dbReference>
<dbReference type="RefSeq" id="WP_053238297.1">
    <property type="nucleotide sequence ID" value="NZ_CP011125.1"/>
</dbReference>
<dbReference type="STRING" id="927083.DB32_008580"/>
<dbReference type="SUPFAM" id="SSF51905">
    <property type="entry name" value="FAD/NAD(P)-binding domain"/>
    <property type="match status" value="1"/>
</dbReference>